<dbReference type="Gramene" id="Aco011565.1.mrna1">
    <property type="protein sequence ID" value="Aco011565.1.mrna1.cds1"/>
    <property type="gene ID" value="Aco011565.1.path1"/>
</dbReference>
<keyword evidence="11" id="KW-1185">Reference proteome</keyword>
<dbReference type="RefSeq" id="XP_020090182.1">
    <property type="nucleotide sequence ID" value="XM_020234593.1"/>
</dbReference>
<evidence type="ECO:0000256" key="6">
    <source>
        <dbReference type="ARBA" id="ARBA00023136"/>
    </source>
</evidence>
<dbReference type="GO" id="GO:0016020">
    <property type="term" value="C:membrane"/>
    <property type="evidence" value="ECO:0007669"/>
    <property type="project" value="UniProtKB-SubCell"/>
</dbReference>
<keyword evidence="4" id="KW-0249">Electron transport</keyword>
<feature type="signal peptide" evidence="8">
    <location>
        <begin position="1"/>
        <end position="26"/>
    </location>
</feature>
<dbReference type="PANTHER" id="PTHR47281:SF1">
    <property type="entry name" value="OS09G0557700 PROTEIN"/>
    <property type="match status" value="1"/>
</dbReference>
<feature type="transmembrane region" description="Helical" evidence="7">
    <location>
        <begin position="525"/>
        <end position="543"/>
    </location>
</feature>
<dbReference type="InterPro" id="IPR045879">
    <property type="entry name" value="B561A"/>
</dbReference>
<feature type="domain" description="DOMON" evidence="9">
    <location>
        <begin position="42"/>
        <end position="156"/>
    </location>
</feature>
<dbReference type="Pfam" id="PF03188">
    <property type="entry name" value="Cytochrom_B561"/>
    <property type="match status" value="1"/>
</dbReference>
<reference evidence="12" key="2">
    <citation type="submission" date="2025-08" db="UniProtKB">
        <authorList>
            <consortium name="RefSeq"/>
        </authorList>
    </citation>
    <scope>IDENTIFICATION</scope>
    <source>
        <tissue evidence="12">Leaf</tissue>
    </source>
</reference>
<feature type="domain" description="DOMON" evidence="9">
    <location>
        <begin position="225"/>
        <end position="344"/>
    </location>
</feature>
<feature type="transmembrane region" description="Helical" evidence="7">
    <location>
        <begin position="456"/>
        <end position="473"/>
    </location>
</feature>
<feature type="transmembrane region" description="Helical" evidence="7">
    <location>
        <begin position="427"/>
        <end position="450"/>
    </location>
</feature>
<evidence type="ECO:0000259" key="10">
    <source>
        <dbReference type="PROSITE" id="PS50939"/>
    </source>
</evidence>
<evidence type="ECO:0000256" key="7">
    <source>
        <dbReference type="SAM" id="Phobius"/>
    </source>
</evidence>
<keyword evidence="8" id="KW-0732">Signal</keyword>
<dbReference type="InterPro" id="IPR005018">
    <property type="entry name" value="DOMON_domain"/>
</dbReference>
<accession>A0A6P5F3G7</accession>
<protein>
    <submittedName>
        <fullName evidence="12">Cytochrome b561, DM13 and DOMON domain-containing protein At5g54830-like</fullName>
    </submittedName>
</protein>
<evidence type="ECO:0000313" key="12">
    <source>
        <dbReference type="RefSeq" id="XP_020090182.1"/>
    </source>
</evidence>
<dbReference type="PROSITE" id="PS50939">
    <property type="entry name" value="CYTOCHROME_B561"/>
    <property type="match status" value="1"/>
</dbReference>
<evidence type="ECO:0000256" key="3">
    <source>
        <dbReference type="ARBA" id="ARBA00022692"/>
    </source>
</evidence>
<dbReference type="CDD" id="cd08760">
    <property type="entry name" value="Cyt_b561_FRRS1_like"/>
    <property type="match status" value="1"/>
</dbReference>
<evidence type="ECO:0000256" key="1">
    <source>
        <dbReference type="ARBA" id="ARBA00004370"/>
    </source>
</evidence>
<evidence type="ECO:0000256" key="4">
    <source>
        <dbReference type="ARBA" id="ARBA00022982"/>
    </source>
</evidence>
<dbReference type="PANTHER" id="PTHR47281">
    <property type="entry name" value="OS09G0557700 PROTEIN"/>
    <property type="match status" value="1"/>
</dbReference>
<feature type="chain" id="PRO_5028461991" evidence="8">
    <location>
        <begin position="27"/>
        <end position="603"/>
    </location>
</feature>
<sequence length="603" mass="66957">MASSPTPLPLLLLLLLLLLFSASTSSAPTPPSPLSSCRLLSPTFRLHWTLVPELRSMEIALEAAVPLDHYLALGWAAAPPLLADDVVVAGFSPRGAPFVADFFATAHAPCSLGAARNRSENARLVCARRRAGVSYFRFRLPLSPPVAAVSVAWASGPMRRPYYLPDDHGISFGRIILNASEVFDECPEPLEAEEKPLEKGVTPRFLIEDGDFTYRYNNSVGLDDMEVTFFWKLSNGSISIAARGERRSGYLAIGLGDRMVNSYAYVGWIDHEGKGRVSSYYINGRGPSNLHLTLENLTHVQCRSENGAILFEFTRPLSPSCSGKVECENVIDPTKPLKVIWAMGDRWSETHLSSGNMHSVMSDSPERIMLLRGLAEAEKDLRQVLAIHGFMMFVSWGVIFPTGILTARFLKHLNGDKWYRVHVFLQYTGLAVVVFSIFLAAAELGGIFISSMHTKFGVAAIILVVVQPINAYFRPNNEPASMRRRIWENTHSLSGRSAIIVGVAALFSGLKHFGDRHDSELAERLTWALVLWILIGVSVVLHLEHLELKRRRRDSNYSRGAWRLGDAEDDDDIVNLLRPHKTVLGPDPDPFGRTEVQLEHPSR</sequence>
<keyword evidence="2" id="KW-0813">Transport</keyword>
<feature type="transmembrane region" description="Helical" evidence="7">
    <location>
        <begin position="493"/>
        <end position="513"/>
    </location>
</feature>
<dbReference type="CDD" id="cd09631">
    <property type="entry name" value="DOMON_DOH"/>
    <property type="match status" value="2"/>
</dbReference>
<dbReference type="OrthoDB" id="651727at2759"/>
<comment type="subcellular location">
    <subcellularLocation>
        <location evidence="1">Membrane</location>
    </subcellularLocation>
</comment>
<organism evidence="11 12">
    <name type="scientific">Ananas comosus</name>
    <name type="common">Pineapple</name>
    <name type="synonym">Ananas ananas</name>
    <dbReference type="NCBI Taxonomy" id="4615"/>
    <lineage>
        <taxon>Eukaryota</taxon>
        <taxon>Viridiplantae</taxon>
        <taxon>Streptophyta</taxon>
        <taxon>Embryophyta</taxon>
        <taxon>Tracheophyta</taxon>
        <taxon>Spermatophyta</taxon>
        <taxon>Magnoliopsida</taxon>
        <taxon>Liliopsida</taxon>
        <taxon>Poales</taxon>
        <taxon>Bromeliaceae</taxon>
        <taxon>Bromelioideae</taxon>
        <taxon>Ananas</taxon>
    </lineage>
</organism>
<keyword evidence="5 7" id="KW-1133">Transmembrane helix</keyword>
<dbReference type="GeneID" id="109711508"/>
<keyword evidence="6 7" id="KW-0472">Membrane</keyword>
<dbReference type="Proteomes" id="UP000515123">
    <property type="component" value="Linkage group 6"/>
</dbReference>
<dbReference type="AlphaFoldDB" id="A0A6P5F3G7"/>
<feature type="domain" description="Cytochrome b561" evidence="10">
    <location>
        <begin position="352"/>
        <end position="544"/>
    </location>
</feature>
<evidence type="ECO:0000256" key="8">
    <source>
        <dbReference type="SAM" id="SignalP"/>
    </source>
</evidence>
<dbReference type="InterPro" id="IPR045266">
    <property type="entry name" value="DOH_DOMON"/>
</dbReference>
<reference evidence="11" key="1">
    <citation type="journal article" date="2015" name="Nat. Genet.">
        <title>The pineapple genome and the evolution of CAM photosynthesis.</title>
        <authorList>
            <person name="Ming R."/>
            <person name="VanBuren R."/>
            <person name="Wai C.M."/>
            <person name="Tang H."/>
            <person name="Schatz M.C."/>
            <person name="Bowers J.E."/>
            <person name="Lyons E."/>
            <person name="Wang M.L."/>
            <person name="Chen J."/>
            <person name="Biggers E."/>
            <person name="Zhang J."/>
            <person name="Huang L."/>
            <person name="Zhang L."/>
            <person name="Miao W."/>
            <person name="Zhang J."/>
            <person name="Ye Z."/>
            <person name="Miao C."/>
            <person name="Lin Z."/>
            <person name="Wang H."/>
            <person name="Zhou H."/>
            <person name="Yim W.C."/>
            <person name="Priest H.D."/>
            <person name="Zheng C."/>
            <person name="Woodhouse M."/>
            <person name="Edger P.P."/>
            <person name="Guyot R."/>
            <person name="Guo H.B."/>
            <person name="Guo H."/>
            <person name="Zheng G."/>
            <person name="Singh R."/>
            <person name="Sharma A."/>
            <person name="Min X."/>
            <person name="Zheng Y."/>
            <person name="Lee H."/>
            <person name="Gurtowski J."/>
            <person name="Sedlazeck F.J."/>
            <person name="Harkess A."/>
            <person name="McKain M.R."/>
            <person name="Liao Z."/>
            <person name="Fang J."/>
            <person name="Liu J."/>
            <person name="Zhang X."/>
            <person name="Zhang Q."/>
            <person name="Hu W."/>
            <person name="Qin Y."/>
            <person name="Wang K."/>
            <person name="Chen L.Y."/>
            <person name="Shirley N."/>
            <person name="Lin Y.R."/>
            <person name="Liu L.Y."/>
            <person name="Hernandez A.G."/>
            <person name="Wright C.L."/>
            <person name="Bulone V."/>
            <person name="Tuskan G.A."/>
            <person name="Heath K."/>
            <person name="Zee F."/>
            <person name="Moore P.H."/>
            <person name="Sunkar R."/>
            <person name="Leebens-Mack J.H."/>
            <person name="Mockler T."/>
            <person name="Bennetzen J.L."/>
            <person name="Freeling M."/>
            <person name="Sankoff D."/>
            <person name="Paterson A.H."/>
            <person name="Zhu X."/>
            <person name="Yang X."/>
            <person name="Smith J.A."/>
            <person name="Cushman J.C."/>
            <person name="Paull R.E."/>
            <person name="Yu Q."/>
        </authorList>
    </citation>
    <scope>NUCLEOTIDE SEQUENCE [LARGE SCALE GENOMIC DNA]</scope>
    <source>
        <strain evidence="11">cv. F153</strain>
    </source>
</reference>
<name>A0A6P5F3G7_ANACO</name>
<feature type="transmembrane region" description="Helical" evidence="7">
    <location>
        <begin position="385"/>
        <end position="407"/>
    </location>
</feature>
<dbReference type="Gene3D" id="1.20.120.1770">
    <property type="match status" value="1"/>
</dbReference>
<dbReference type="SMART" id="SM00665">
    <property type="entry name" value="B561"/>
    <property type="match status" value="1"/>
</dbReference>
<dbReference type="SMART" id="SM00664">
    <property type="entry name" value="DoH"/>
    <property type="match status" value="2"/>
</dbReference>
<dbReference type="InterPro" id="IPR006593">
    <property type="entry name" value="Cyt_b561/ferric_Rdtase_TM"/>
</dbReference>
<evidence type="ECO:0000313" key="11">
    <source>
        <dbReference type="Proteomes" id="UP000515123"/>
    </source>
</evidence>
<evidence type="ECO:0000256" key="2">
    <source>
        <dbReference type="ARBA" id="ARBA00022448"/>
    </source>
</evidence>
<dbReference type="Pfam" id="PF03351">
    <property type="entry name" value="DOMON"/>
    <property type="match status" value="1"/>
</dbReference>
<proteinExistence type="predicted"/>
<keyword evidence="3 7" id="KW-0812">Transmembrane</keyword>
<gene>
    <name evidence="12" type="primary">LOC109711508</name>
</gene>
<evidence type="ECO:0000256" key="5">
    <source>
        <dbReference type="ARBA" id="ARBA00022989"/>
    </source>
</evidence>
<evidence type="ECO:0000259" key="9">
    <source>
        <dbReference type="PROSITE" id="PS50836"/>
    </source>
</evidence>
<dbReference type="PROSITE" id="PS50836">
    <property type="entry name" value="DOMON"/>
    <property type="match status" value="2"/>
</dbReference>